<keyword evidence="4" id="KW-1134">Transmembrane beta strand</keyword>
<dbReference type="GO" id="GO:0009279">
    <property type="term" value="C:cell outer membrane"/>
    <property type="evidence" value="ECO:0007669"/>
    <property type="project" value="UniProtKB-SubCell"/>
</dbReference>
<dbReference type="PIRSF" id="PIRSF001892">
    <property type="entry name" value="CyaE"/>
    <property type="match status" value="1"/>
</dbReference>
<dbReference type="Proteomes" id="UP000315525">
    <property type="component" value="Unassembled WGS sequence"/>
</dbReference>
<comment type="caution">
    <text evidence="10">The sequence shown here is derived from an EMBL/GenBank/DDBJ whole genome shotgun (WGS) entry which is preliminary data.</text>
</comment>
<dbReference type="InterPro" id="IPR003423">
    <property type="entry name" value="OMP_efflux"/>
</dbReference>
<evidence type="ECO:0000256" key="5">
    <source>
        <dbReference type="ARBA" id="ARBA00022692"/>
    </source>
</evidence>
<evidence type="ECO:0000256" key="6">
    <source>
        <dbReference type="ARBA" id="ARBA00023136"/>
    </source>
</evidence>
<keyword evidence="9" id="KW-0732">Signal</keyword>
<evidence type="ECO:0000256" key="1">
    <source>
        <dbReference type="ARBA" id="ARBA00004442"/>
    </source>
</evidence>
<organism evidence="10 11">
    <name type="scientific">candidate division TA06 bacterium</name>
    <dbReference type="NCBI Taxonomy" id="2250710"/>
    <lineage>
        <taxon>Bacteria</taxon>
        <taxon>Bacteria division TA06</taxon>
    </lineage>
</organism>
<comment type="similarity">
    <text evidence="2">Belongs to the outer membrane factor (OMF) (TC 1.B.17) family.</text>
</comment>
<evidence type="ECO:0000256" key="3">
    <source>
        <dbReference type="ARBA" id="ARBA00022448"/>
    </source>
</evidence>
<dbReference type="GO" id="GO:0015562">
    <property type="term" value="F:efflux transmembrane transporter activity"/>
    <property type="evidence" value="ECO:0007669"/>
    <property type="project" value="InterPro"/>
</dbReference>
<comment type="subcellular location">
    <subcellularLocation>
        <location evidence="1">Cell outer membrane</location>
    </subcellularLocation>
</comment>
<sequence length="463" mass="51430">MNQFLLCFTILSLVASLGGSLEAQQPMALTLDRAIDMCLSRNWEVKAGLHKVAEAEGGVISARAGFMPTLNLRGSYTRLSEIPSLDMETPILGMQQVPVFGPMGDTIGYTYTLDFVGMEKLGFDMGEEDNYLASVGVTQPIFTWGRTLNGYWLAKHNLNASREDYRKKKQNAVFSVITSFYSVLVGREFLKLTEESYAQVARHAESAARLYREGKASRLDLMRANVARDNMKPQLLKARNSVELAIDGLKLAIGLDAVKQVEIKGELLYEPAEYNFEENLSAATIYRPDLLAAKERKKMASKAFAIAQAGNKPTIVARANYDYKKPYNFKNDWGTDWSATVALSFPIFSGFSTMGESRRAKAQLEQAEVAEGGLKALVELEVKSAYLALKEAEESIKSQKKNIEEAEEAYRIAEEQFENGLLSNIEYLDTQLALSQAKANYVKALGEFNIARAALDRAVGKDY</sequence>
<feature type="signal peptide" evidence="9">
    <location>
        <begin position="1"/>
        <end position="23"/>
    </location>
</feature>
<dbReference type="AlphaFoldDB" id="A0A523UXN7"/>
<dbReference type="InterPro" id="IPR028351">
    <property type="entry name" value="CyaE"/>
</dbReference>
<protein>
    <submittedName>
        <fullName evidence="10">TolC family protein</fullName>
    </submittedName>
</protein>
<evidence type="ECO:0000256" key="8">
    <source>
        <dbReference type="SAM" id="Coils"/>
    </source>
</evidence>
<keyword evidence="3" id="KW-0813">Transport</keyword>
<feature type="chain" id="PRO_5022057924" evidence="9">
    <location>
        <begin position="24"/>
        <end position="463"/>
    </location>
</feature>
<dbReference type="Gene3D" id="1.20.1600.10">
    <property type="entry name" value="Outer membrane efflux proteins (OEP)"/>
    <property type="match status" value="1"/>
</dbReference>
<keyword evidence="8" id="KW-0175">Coiled coil</keyword>
<dbReference type="Pfam" id="PF02321">
    <property type="entry name" value="OEP"/>
    <property type="match status" value="2"/>
</dbReference>
<keyword evidence="6" id="KW-0472">Membrane</keyword>
<evidence type="ECO:0000256" key="7">
    <source>
        <dbReference type="ARBA" id="ARBA00023237"/>
    </source>
</evidence>
<dbReference type="GO" id="GO:1990281">
    <property type="term" value="C:efflux pump complex"/>
    <property type="evidence" value="ECO:0007669"/>
    <property type="project" value="TreeGrafter"/>
</dbReference>
<name>A0A523UXN7_UNCT6</name>
<gene>
    <name evidence="10" type="ORF">E3J62_01940</name>
</gene>
<keyword evidence="7" id="KW-0998">Cell outer membrane</keyword>
<evidence type="ECO:0000313" key="11">
    <source>
        <dbReference type="Proteomes" id="UP000315525"/>
    </source>
</evidence>
<accession>A0A523UXN7</accession>
<dbReference type="GO" id="GO:0015288">
    <property type="term" value="F:porin activity"/>
    <property type="evidence" value="ECO:0007669"/>
    <property type="project" value="TreeGrafter"/>
</dbReference>
<evidence type="ECO:0000256" key="2">
    <source>
        <dbReference type="ARBA" id="ARBA00007613"/>
    </source>
</evidence>
<reference evidence="10 11" key="1">
    <citation type="submission" date="2019-03" db="EMBL/GenBank/DDBJ databases">
        <title>Metabolic potential of uncultured bacteria and archaea associated with petroleum seepage in deep-sea sediments.</title>
        <authorList>
            <person name="Dong X."/>
            <person name="Hubert C."/>
        </authorList>
    </citation>
    <scope>NUCLEOTIDE SEQUENCE [LARGE SCALE GENOMIC DNA]</scope>
    <source>
        <strain evidence="10">E44_bin18</strain>
    </source>
</reference>
<feature type="coiled-coil region" evidence="8">
    <location>
        <begin position="382"/>
        <end position="416"/>
    </location>
</feature>
<dbReference type="SUPFAM" id="SSF56954">
    <property type="entry name" value="Outer membrane efflux proteins (OEP)"/>
    <property type="match status" value="1"/>
</dbReference>
<evidence type="ECO:0000256" key="4">
    <source>
        <dbReference type="ARBA" id="ARBA00022452"/>
    </source>
</evidence>
<dbReference type="PANTHER" id="PTHR30026:SF20">
    <property type="entry name" value="OUTER MEMBRANE PROTEIN TOLC"/>
    <property type="match status" value="1"/>
</dbReference>
<evidence type="ECO:0000313" key="10">
    <source>
        <dbReference type="EMBL" id="TET47302.1"/>
    </source>
</evidence>
<proteinExistence type="inferred from homology"/>
<dbReference type="InterPro" id="IPR051906">
    <property type="entry name" value="TolC-like"/>
</dbReference>
<dbReference type="PANTHER" id="PTHR30026">
    <property type="entry name" value="OUTER MEMBRANE PROTEIN TOLC"/>
    <property type="match status" value="1"/>
</dbReference>
<evidence type="ECO:0000256" key="9">
    <source>
        <dbReference type="SAM" id="SignalP"/>
    </source>
</evidence>
<dbReference type="EMBL" id="SOJN01000024">
    <property type="protein sequence ID" value="TET47302.1"/>
    <property type="molecule type" value="Genomic_DNA"/>
</dbReference>
<keyword evidence="5" id="KW-0812">Transmembrane</keyword>